<dbReference type="SUPFAM" id="SSF53474">
    <property type="entry name" value="alpha/beta-Hydrolases"/>
    <property type="match status" value="1"/>
</dbReference>
<dbReference type="InterPro" id="IPR029058">
    <property type="entry name" value="AB_hydrolase_fold"/>
</dbReference>
<sequence>MVKSYTDKICLLYQPQDFDPAKKYPVIFHYYEGSKDYLHRYLVPGLSEGALNIPWYVSNGYIVFVPHIHTRQRHPGNSAARAVIRAAKYLAAFNWVQQGKMGLQGHSFGGYVTNYVITHTQLFAAAQASAGPTDFSADMELSEK</sequence>
<dbReference type="GO" id="GO:0006508">
    <property type="term" value="P:proteolysis"/>
    <property type="evidence" value="ECO:0007669"/>
    <property type="project" value="InterPro"/>
</dbReference>
<dbReference type="PANTHER" id="PTHR11731">
    <property type="entry name" value="PROTEASE FAMILY S9B,C DIPEPTIDYL-PEPTIDASE IV-RELATED"/>
    <property type="match status" value="1"/>
</dbReference>
<dbReference type="GO" id="GO:0008236">
    <property type="term" value="F:serine-type peptidase activity"/>
    <property type="evidence" value="ECO:0007669"/>
    <property type="project" value="InterPro"/>
</dbReference>
<feature type="domain" description="Peptidase S9 prolyl oligopeptidase catalytic" evidence="1">
    <location>
        <begin position="54"/>
        <end position="140"/>
    </location>
</feature>
<organism evidence="2 3">
    <name type="scientific">Chitinophaga pinensis</name>
    <dbReference type="NCBI Taxonomy" id="79329"/>
    <lineage>
        <taxon>Bacteria</taxon>
        <taxon>Pseudomonadati</taxon>
        <taxon>Bacteroidota</taxon>
        <taxon>Chitinophagia</taxon>
        <taxon>Chitinophagales</taxon>
        <taxon>Chitinophagaceae</taxon>
        <taxon>Chitinophaga</taxon>
    </lineage>
</organism>
<evidence type="ECO:0000259" key="1">
    <source>
        <dbReference type="Pfam" id="PF00326"/>
    </source>
</evidence>
<evidence type="ECO:0000313" key="2">
    <source>
        <dbReference type="EMBL" id="TWV94295.1"/>
    </source>
</evidence>
<dbReference type="EMBL" id="VOHS01000048">
    <property type="protein sequence ID" value="TWV94295.1"/>
    <property type="molecule type" value="Genomic_DNA"/>
</dbReference>
<proteinExistence type="predicted"/>
<reference evidence="2 3" key="1">
    <citation type="submission" date="2019-08" db="EMBL/GenBank/DDBJ databases">
        <title>Whole genome sequencing of chitin degrading bacteria Chitinophaga pinensis YS16.</title>
        <authorList>
            <person name="Singh R.P."/>
            <person name="Manchanda G."/>
            <person name="Maurya I.K."/>
            <person name="Joshi N.K."/>
            <person name="Srivastava A.K."/>
        </authorList>
    </citation>
    <scope>NUCLEOTIDE SEQUENCE [LARGE SCALE GENOMIC DNA]</scope>
    <source>
        <strain evidence="2 3">YS-16</strain>
    </source>
</reference>
<gene>
    <name evidence="2" type="ORF">FEF09_25820</name>
</gene>
<dbReference type="Pfam" id="PF00326">
    <property type="entry name" value="Peptidase_S9"/>
    <property type="match status" value="1"/>
</dbReference>
<keyword evidence="3" id="KW-1185">Reference proteome</keyword>
<protein>
    <submittedName>
        <fullName evidence="2">Prolyl oligopeptidase family serine peptidase</fullName>
    </submittedName>
</protein>
<dbReference type="OrthoDB" id="9812921at2"/>
<dbReference type="PANTHER" id="PTHR11731:SF193">
    <property type="entry name" value="DIPEPTIDYL PEPTIDASE 9"/>
    <property type="match status" value="1"/>
</dbReference>
<evidence type="ECO:0000313" key="3">
    <source>
        <dbReference type="Proteomes" id="UP000318815"/>
    </source>
</evidence>
<comment type="caution">
    <text evidence="2">The sequence shown here is derived from an EMBL/GenBank/DDBJ whole genome shotgun (WGS) entry which is preliminary data.</text>
</comment>
<dbReference type="AlphaFoldDB" id="A0A5C6LPW5"/>
<dbReference type="GO" id="GO:0008239">
    <property type="term" value="F:dipeptidyl-peptidase activity"/>
    <property type="evidence" value="ECO:0007669"/>
    <property type="project" value="TreeGrafter"/>
</dbReference>
<name>A0A5C6LPW5_9BACT</name>
<accession>A0A5C6LPW5</accession>
<dbReference type="InterPro" id="IPR001375">
    <property type="entry name" value="Peptidase_S9_cat"/>
</dbReference>
<dbReference type="InterPro" id="IPR050278">
    <property type="entry name" value="Serine_Prot_S9B/DPPIV"/>
</dbReference>
<dbReference type="Gene3D" id="3.40.50.1820">
    <property type="entry name" value="alpha/beta hydrolase"/>
    <property type="match status" value="1"/>
</dbReference>
<dbReference type="Proteomes" id="UP000318815">
    <property type="component" value="Unassembled WGS sequence"/>
</dbReference>